<evidence type="ECO:0000256" key="1">
    <source>
        <dbReference type="SAM" id="Phobius"/>
    </source>
</evidence>
<protein>
    <submittedName>
        <fullName evidence="2">Zinc transporter, ZIP family</fullName>
    </submittedName>
</protein>
<dbReference type="RefSeq" id="WP_074840484.1">
    <property type="nucleotide sequence ID" value="NZ_FNYY01000041.1"/>
</dbReference>
<feature type="transmembrane region" description="Helical" evidence="1">
    <location>
        <begin position="62"/>
        <end position="81"/>
    </location>
</feature>
<feature type="transmembrane region" description="Helical" evidence="1">
    <location>
        <begin position="162"/>
        <end position="183"/>
    </location>
</feature>
<dbReference type="GeneID" id="80821242"/>
<dbReference type="Proteomes" id="UP000182932">
    <property type="component" value="Unassembled WGS sequence"/>
</dbReference>
<keyword evidence="1" id="KW-0472">Membrane</keyword>
<organism evidence="2 3">
    <name type="scientific">Marinovum algicola</name>
    <dbReference type="NCBI Taxonomy" id="42444"/>
    <lineage>
        <taxon>Bacteria</taxon>
        <taxon>Pseudomonadati</taxon>
        <taxon>Pseudomonadota</taxon>
        <taxon>Alphaproteobacteria</taxon>
        <taxon>Rhodobacterales</taxon>
        <taxon>Roseobacteraceae</taxon>
        <taxon>Marinovum</taxon>
    </lineage>
</organism>
<feature type="transmembrane region" description="Helical" evidence="1">
    <location>
        <begin position="189"/>
        <end position="207"/>
    </location>
</feature>
<keyword evidence="1" id="KW-0812">Transmembrane</keyword>
<sequence>MENLWIVIGLALLPGLGNLAGGMVAEYLPTSPRLLNLALHAASGIVIGVVAIELMPEALSNLAGWWIATAFAAGGTAYVGADSLIKRMKPTGRGKGGSGMWMIYVAVAVDLTGDGLMIGSGSAVATSLAVVLAAGQVLADFPDGYSVVANMREKEVPRGRRIVVSLSFPIFCLAAALLAWFLLRNAPDAAKHVALVFVAGLLTVAAVEDMIEEAHDAADDTAGSMLSFVGGFALFALVSAGLGTILSAESSRKQDSAVQRVPVELTDAA</sequence>
<feature type="transmembrane region" description="Helical" evidence="1">
    <location>
        <begin position="37"/>
        <end position="56"/>
    </location>
</feature>
<feature type="transmembrane region" description="Helical" evidence="1">
    <location>
        <begin position="228"/>
        <end position="248"/>
    </location>
</feature>
<reference evidence="2 3" key="1">
    <citation type="submission" date="2016-10" db="EMBL/GenBank/DDBJ databases">
        <authorList>
            <person name="Varghese N."/>
            <person name="Submissions S."/>
        </authorList>
    </citation>
    <scope>NUCLEOTIDE SEQUENCE [LARGE SCALE GENOMIC DNA]</scope>
    <source>
        <strain evidence="2 3">FF3</strain>
    </source>
</reference>
<keyword evidence="1" id="KW-1133">Transmembrane helix</keyword>
<proteinExistence type="predicted"/>
<dbReference type="EMBL" id="FNYY01000041">
    <property type="protein sequence ID" value="SEK11700.1"/>
    <property type="molecule type" value="Genomic_DNA"/>
</dbReference>
<dbReference type="AlphaFoldDB" id="A0A975WFK8"/>
<name>A0A975WFK8_9RHOB</name>
<evidence type="ECO:0000313" key="2">
    <source>
        <dbReference type="EMBL" id="SEK11700.1"/>
    </source>
</evidence>
<feature type="transmembrane region" description="Helical" evidence="1">
    <location>
        <begin position="6"/>
        <end position="25"/>
    </location>
</feature>
<evidence type="ECO:0000313" key="3">
    <source>
        <dbReference type="Proteomes" id="UP000182932"/>
    </source>
</evidence>
<accession>A0A975WFK8</accession>
<keyword evidence="3" id="KW-1185">Reference proteome</keyword>
<gene>
    <name evidence="2" type="ORF">SAMN04487940_1413</name>
</gene>
<feature type="transmembrane region" description="Helical" evidence="1">
    <location>
        <begin position="124"/>
        <end position="141"/>
    </location>
</feature>
<comment type="caution">
    <text evidence="2">The sequence shown here is derived from an EMBL/GenBank/DDBJ whole genome shotgun (WGS) entry which is preliminary data.</text>
</comment>